<dbReference type="AlphaFoldDB" id="A0AB39Y506"/>
<name>A0AB39Y506_9ACTN</name>
<keyword evidence="1" id="KW-0472">Membrane</keyword>
<dbReference type="RefSeq" id="WP_053787105.1">
    <property type="nucleotide sequence ID" value="NZ_CP165727.1"/>
</dbReference>
<protein>
    <submittedName>
        <fullName evidence="2">Uncharacterized protein</fullName>
    </submittedName>
</protein>
<keyword evidence="1" id="KW-0812">Transmembrane</keyword>
<organism evidence="2">
    <name type="scientific">Streptomyces sp. R33</name>
    <dbReference type="NCBI Taxonomy" id="3238629"/>
    <lineage>
        <taxon>Bacteria</taxon>
        <taxon>Bacillati</taxon>
        <taxon>Actinomycetota</taxon>
        <taxon>Actinomycetes</taxon>
        <taxon>Kitasatosporales</taxon>
        <taxon>Streptomycetaceae</taxon>
        <taxon>Streptomyces</taxon>
    </lineage>
</organism>
<dbReference type="EMBL" id="CP165727">
    <property type="protein sequence ID" value="XDV65072.1"/>
    <property type="molecule type" value="Genomic_DNA"/>
</dbReference>
<proteinExistence type="predicted"/>
<evidence type="ECO:0000256" key="1">
    <source>
        <dbReference type="SAM" id="Phobius"/>
    </source>
</evidence>
<reference evidence="2" key="1">
    <citation type="submission" date="2024-08" db="EMBL/GenBank/DDBJ databases">
        <authorList>
            <person name="Yu S.T."/>
        </authorList>
    </citation>
    <scope>NUCLEOTIDE SEQUENCE</scope>
    <source>
        <strain evidence="2">R33</strain>
    </source>
</reference>
<feature type="transmembrane region" description="Helical" evidence="1">
    <location>
        <begin position="21"/>
        <end position="43"/>
    </location>
</feature>
<sequence length="68" mass="7582">MRFFWFVWLVRHFEEFGYSQGPLRAGIGTLAVVFTALLLAYTLRRWKPAALAAAAAAATAGITWLSLH</sequence>
<keyword evidence="1" id="KW-1133">Transmembrane helix</keyword>
<accession>A0AB39Y506</accession>
<evidence type="ECO:0000313" key="2">
    <source>
        <dbReference type="EMBL" id="XDV65072.1"/>
    </source>
</evidence>
<feature type="transmembrane region" description="Helical" evidence="1">
    <location>
        <begin position="49"/>
        <end position="67"/>
    </location>
</feature>
<gene>
    <name evidence="2" type="ORF">AB5J51_20015</name>
</gene>